<feature type="domain" description="AB hydrolase-1" evidence="4">
    <location>
        <begin position="44"/>
        <end position="289"/>
    </location>
</feature>
<dbReference type="EMBL" id="FQUO01000005">
    <property type="protein sequence ID" value="SHF15494.1"/>
    <property type="molecule type" value="Genomic_DNA"/>
</dbReference>
<dbReference type="InterPro" id="IPR002410">
    <property type="entry name" value="Peptidase_S33"/>
</dbReference>
<sequence>MLKNIFTLLTLLIAAFAQAQTDSPFITTSDSVKLFVKRAGKGMPVLFIHGGPGSNSDYFEYTGGNVFEKDVQMIYLDQHGCGKSDNDPKKDYSLKRVVKDFEEVRQALGINRWVLMPLSFGGILATEYAYQHPSVVKAMTYLNCTIDISHSAKSGISKTIELLPSLKQNEVAYLLNDSVKLMDRFFNSFWHLDQAGIRYKLFFDKKENDSLHSAITVNAAKHWDMGQNVWNFPEYFVSFSAKTASIAVPVLIIGGTRDFTIGVDHPKLMQFRTKEVKYIAGGHALYMEHNAELYDAVVPFLSNHVSKS</sequence>
<evidence type="ECO:0000313" key="6">
    <source>
        <dbReference type="Proteomes" id="UP000184368"/>
    </source>
</evidence>
<evidence type="ECO:0000256" key="1">
    <source>
        <dbReference type="ARBA" id="ARBA00010088"/>
    </source>
</evidence>
<dbReference type="GO" id="GO:0008233">
    <property type="term" value="F:peptidase activity"/>
    <property type="evidence" value="ECO:0007669"/>
    <property type="project" value="InterPro"/>
</dbReference>
<dbReference type="PANTHER" id="PTHR43798">
    <property type="entry name" value="MONOACYLGLYCEROL LIPASE"/>
    <property type="match status" value="1"/>
</dbReference>
<feature type="signal peptide" evidence="3">
    <location>
        <begin position="1"/>
        <end position="19"/>
    </location>
</feature>
<dbReference type="Pfam" id="PF00561">
    <property type="entry name" value="Abhydrolase_1"/>
    <property type="match status" value="1"/>
</dbReference>
<reference evidence="5 6" key="1">
    <citation type="submission" date="2016-11" db="EMBL/GenBank/DDBJ databases">
        <authorList>
            <person name="Jaros S."/>
            <person name="Januszkiewicz K."/>
            <person name="Wedrychowicz H."/>
        </authorList>
    </citation>
    <scope>NUCLEOTIDE SEQUENCE [LARGE SCALE GENOMIC DNA]</scope>
    <source>
        <strain evidence="5 6">DSM 26897</strain>
    </source>
</reference>
<dbReference type="InterPro" id="IPR029058">
    <property type="entry name" value="AB_hydrolase_fold"/>
</dbReference>
<dbReference type="RefSeq" id="WP_073041901.1">
    <property type="nucleotide sequence ID" value="NZ_FQUO01000005.1"/>
</dbReference>
<evidence type="ECO:0000256" key="3">
    <source>
        <dbReference type="SAM" id="SignalP"/>
    </source>
</evidence>
<dbReference type="GO" id="GO:0006508">
    <property type="term" value="P:proteolysis"/>
    <property type="evidence" value="ECO:0007669"/>
    <property type="project" value="InterPro"/>
</dbReference>
<dbReference type="Gene3D" id="3.40.50.1820">
    <property type="entry name" value="alpha/beta hydrolase"/>
    <property type="match status" value="1"/>
</dbReference>
<dbReference type="AlphaFoldDB" id="A0A1M4ZBU4"/>
<keyword evidence="6" id="KW-1185">Reference proteome</keyword>
<name>A0A1M4ZBU4_9BACT</name>
<evidence type="ECO:0000259" key="4">
    <source>
        <dbReference type="Pfam" id="PF00561"/>
    </source>
</evidence>
<keyword evidence="3" id="KW-0732">Signal</keyword>
<dbReference type="InterPro" id="IPR050266">
    <property type="entry name" value="AB_hydrolase_sf"/>
</dbReference>
<dbReference type="SUPFAM" id="SSF53474">
    <property type="entry name" value="alpha/beta-Hydrolases"/>
    <property type="match status" value="1"/>
</dbReference>
<dbReference type="InterPro" id="IPR000073">
    <property type="entry name" value="AB_hydrolase_1"/>
</dbReference>
<dbReference type="OrthoDB" id="9796770at2"/>
<dbReference type="PRINTS" id="PR00793">
    <property type="entry name" value="PROAMNOPTASE"/>
</dbReference>
<proteinExistence type="inferred from homology"/>
<feature type="chain" id="PRO_5012906150" evidence="3">
    <location>
        <begin position="20"/>
        <end position="308"/>
    </location>
</feature>
<evidence type="ECO:0000313" key="5">
    <source>
        <dbReference type="EMBL" id="SHF15494.1"/>
    </source>
</evidence>
<accession>A0A1M4ZBU4</accession>
<keyword evidence="2" id="KW-0378">Hydrolase</keyword>
<evidence type="ECO:0000256" key="2">
    <source>
        <dbReference type="ARBA" id="ARBA00022801"/>
    </source>
</evidence>
<dbReference type="STRING" id="1302690.BUE76_22015"/>
<dbReference type="Proteomes" id="UP000184368">
    <property type="component" value="Unassembled WGS sequence"/>
</dbReference>
<gene>
    <name evidence="5" type="ORF">SAMN05444008_105165</name>
</gene>
<organism evidence="5 6">
    <name type="scientific">Cnuella takakiae</name>
    <dbReference type="NCBI Taxonomy" id="1302690"/>
    <lineage>
        <taxon>Bacteria</taxon>
        <taxon>Pseudomonadati</taxon>
        <taxon>Bacteroidota</taxon>
        <taxon>Chitinophagia</taxon>
        <taxon>Chitinophagales</taxon>
        <taxon>Chitinophagaceae</taxon>
        <taxon>Cnuella</taxon>
    </lineage>
</organism>
<comment type="similarity">
    <text evidence="1">Belongs to the peptidase S33 family.</text>
</comment>
<protein>
    <submittedName>
        <fullName evidence="5">Proline iminopeptidase</fullName>
    </submittedName>
</protein>